<dbReference type="GO" id="GO:0045499">
    <property type="term" value="F:chemorepellent activity"/>
    <property type="evidence" value="ECO:0007669"/>
    <property type="project" value="TreeGrafter"/>
</dbReference>
<comment type="caution">
    <text evidence="13">The sequence shown here is derived from an EMBL/GenBank/DDBJ whole genome shotgun (WGS) entry which is preliminary data.</text>
</comment>
<evidence type="ECO:0000256" key="2">
    <source>
        <dbReference type="ARBA" id="ARBA00022692"/>
    </source>
</evidence>
<protein>
    <submittedName>
        <fullName evidence="13">Semaphorin-5A</fullName>
    </submittedName>
</protein>
<proteinExistence type="predicted"/>
<evidence type="ECO:0000256" key="9">
    <source>
        <dbReference type="ARBA" id="ARBA00023180"/>
    </source>
</evidence>
<accession>A0A5N5T0C9</accession>
<dbReference type="Pfam" id="PF23260">
    <property type="entry name" value="TSP1_2"/>
    <property type="match status" value="1"/>
</dbReference>
<comment type="caution">
    <text evidence="10">Lacks conserved residue(s) required for the propagation of feature annotation.</text>
</comment>
<dbReference type="Gene3D" id="2.130.10.10">
    <property type="entry name" value="YVTN repeat-like/Quinoprotein amine dehydrogenase"/>
    <property type="match status" value="1"/>
</dbReference>
<dbReference type="InterPro" id="IPR016201">
    <property type="entry name" value="PSI"/>
</dbReference>
<dbReference type="InterPro" id="IPR036383">
    <property type="entry name" value="TSP1_rpt_sf"/>
</dbReference>
<evidence type="ECO:0000256" key="7">
    <source>
        <dbReference type="ARBA" id="ARBA00023136"/>
    </source>
</evidence>
<dbReference type="InterPro" id="IPR001627">
    <property type="entry name" value="Semap_dom"/>
</dbReference>
<keyword evidence="2 11" id="KW-0812">Transmembrane</keyword>
<dbReference type="GO" id="GO:0005886">
    <property type="term" value="C:plasma membrane"/>
    <property type="evidence" value="ECO:0007669"/>
    <property type="project" value="TreeGrafter"/>
</dbReference>
<dbReference type="SUPFAM" id="SSF82895">
    <property type="entry name" value="TSP-1 type 1 repeat"/>
    <property type="match status" value="5"/>
</dbReference>
<dbReference type="Gene3D" id="3.30.1680.10">
    <property type="entry name" value="ligand-binding face of the semaphorins, domain 2"/>
    <property type="match status" value="1"/>
</dbReference>
<evidence type="ECO:0000256" key="8">
    <source>
        <dbReference type="ARBA" id="ARBA00023157"/>
    </source>
</evidence>
<sequence length="885" mass="97287">MTPEQVSSLRTSIYPRIGRVCKNDYGGDFVLKDSWTTFLKARLNCSKPGNLPFYYDDLQSVAYLAREQLFYGVFTTHKNSLAGSAICVFSMASVNASFNGYFKHQPTPSSAWGPSSVANTNHFNCERSSHGDHEESLLANKYQLMDLAVQPLTVHPIYSLDFRSFECRLVNFEVLQMGRLLFLFNKMTHIAVDVVSTRQSGSVHVAFVANDDGTIQKLSILPKSSFYGSSSTSVEKKEPLTCLLEVLQPFPANSKSKILTMKYSKETNSLYLGTDTRVIRIPTGRCERYKTRHLCLAARDPYCGWDTNILECTTAPENNPLNPSWIQHVIGCPSNTEPGLTEDGVPGLTGQTASKVAHKTSAYVDRRQCNAPVPARGGLDCSGSDAEVTNCTVHGGWTAWSSWSQCSATCGIAVKTRRRTCTNPTPQHGGRVCVGLETNEIYCHSLPPCPQYIQLPVDGGWSSWSSWTECSVACGRGTRKRTRTCTQPAPQHGGRECSSCDHQIEECIGKKCSSVSALSDWTNWLELNPSPIGVLQRRYRVECSAKMVRKGALEVIAGTPFYEERTCSNNGKCSEPSGHKVPNSGWSEWSEWSDCDQLCGGGKQHRTRKCRGICSGSSSEDRNCNIFKCKGTWSCWSEWTTCSTSCGSGAQERSRQCVAVHDPLKPTDGCNGIPNQRRPCQSEPCLGEEGWGPWGEWTACSGTEERLRKRICLSNDPSKCVGLDLQKMSCELFETIDTPTVLEARTNLESSDRSCISVQTFIGSCLACLALGAVLGAFGVYTLCLKAKRVKIPSSPHYISAKPNQYVSVPGSDWKNGSTSVIAEEEALQSPTSTLKKGLKNSIKSAITSLPLKDYDTATIKRSSHGSYGNGHIRADLESDRIFFS</sequence>
<dbReference type="SMART" id="SM00630">
    <property type="entry name" value="Sema"/>
    <property type="match status" value="1"/>
</dbReference>
<evidence type="ECO:0000256" key="6">
    <source>
        <dbReference type="ARBA" id="ARBA00022989"/>
    </source>
</evidence>
<keyword evidence="7 11" id="KW-0472">Membrane</keyword>
<evidence type="ECO:0000256" key="10">
    <source>
        <dbReference type="PROSITE-ProRule" id="PRU00352"/>
    </source>
</evidence>
<dbReference type="PROSITE" id="PS50092">
    <property type="entry name" value="TSP1"/>
    <property type="match status" value="5"/>
</dbReference>
<dbReference type="InterPro" id="IPR015943">
    <property type="entry name" value="WD40/YVTN_repeat-like_dom_sf"/>
</dbReference>
<dbReference type="InterPro" id="IPR057563">
    <property type="entry name" value="Sema5A/B-like_TSP-1"/>
</dbReference>
<keyword evidence="9" id="KW-0325">Glycoprotein</keyword>
<keyword evidence="6 11" id="KW-1133">Transmembrane helix</keyword>
<dbReference type="PANTHER" id="PTHR11036:SF79">
    <property type="entry name" value="SEMAPHORIN 5C, ISOFORM A"/>
    <property type="match status" value="1"/>
</dbReference>
<dbReference type="EMBL" id="SEYY01016163">
    <property type="protein sequence ID" value="KAB7499904.1"/>
    <property type="molecule type" value="Genomic_DNA"/>
</dbReference>
<keyword evidence="8" id="KW-1015">Disulfide bond</keyword>
<dbReference type="PANTHER" id="PTHR11036">
    <property type="entry name" value="SEMAPHORIN"/>
    <property type="match status" value="1"/>
</dbReference>
<dbReference type="SUPFAM" id="SSF101912">
    <property type="entry name" value="Sema domain"/>
    <property type="match status" value="1"/>
</dbReference>
<feature type="transmembrane region" description="Helical" evidence="11">
    <location>
        <begin position="761"/>
        <end position="784"/>
    </location>
</feature>
<dbReference type="FunFam" id="2.20.100.10:FF:000002">
    <property type="entry name" value="Unc-5 netrin receptor C"/>
    <property type="match status" value="1"/>
</dbReference>
<evidence type="ECO:0000256" key="5">
    <source>
        <dbReference type="ARBA" id="ARBA00022902"/>
    </source>
</evidence>
<dbReference type="Proteomes" id="UP000326759">
    <property type="component" value="Unassembled WGS sequence"/>
</dbReference>
<feature type="non-terminal residue" evidence="13">
    <location>
        <position position="885"/>
    </location>
</feature>
<gene>
    <name evidence="13" type="primary">SEMA5A_1</name>
    <name evidence="13" type="ORF">Anas_14600</name>
</gene>
<dbReference type="InterPro" id="IPR027231">
    <property type="entry name" value="Semaphorin"/>
</dbReference>
<dbReference type="Pfam" id="PF01403">
    <property type="entry name" value="Sema"/>
    <property type="match status" value="1"/>
</dbReference>
<evidence type="ECO:0000256" key="4">
    <source>
        <dbReference type="ARBA" id="ARBA00022782"/>
    </source>
</evidence>
<dbReference type="InterPro" id="IPR000884">
    <property type="entry name" value="TSP1_rpt"/>
</dbReference>
<dbReference type="SMART" id="SM00423">
    <property type="entry name" value="PSI"/>
    <property type="match status" value="1"/>
</dbReference>
<dbReference type="Pfam" id="PF00090">
    <property type="entry name" value="TSP_1"/>
    <property type="match status" value="5"/>
</dbReference>
<dbReference type="Pfam" id="PF01437">
    <property type="entry name" value="PSI"/>
    <property type="match status" value="1"/>
</dbReference>
<dbReference type="InterPro" id="IPR002165">
    <property type="entry name" value="Plexin_repeat"/>
</dbReference>
<dbReference type="AlphaFoldDB" id="A0A5N5T0C9"/>
<dbReference type="GO" id="GO:0030335">
    <property type="term" value="P:positive regulation of cell migration"/>
    <property type="evidence" value="ECO:0007669"/>
    <property type="project" value="TreeGrafter"/>
</dbReference>
<evidence type="ECO:0000256" key="1">
    <source>
        <dbReference type="ARBA" id="ARBA00004167"/>
    </source>
</evidence>
<keyword evidence="3" id="KW-0677">Repeat</keyword>
<evidence type="ECO:0000259" key="12">
    <source>
        <dbReference type="PROSITE" id="PS51004"/>
    </source>
</evidence>
<dbReference type="GO" id="GO:0071526">
    <property type="term" value="P:semaphorin-plexin signaling pathway"/>
    <property type="evidence" value="ECO:0007669"/>
    <property type="project" value="TreeGrafter"/>
</dbReference>
<dbReference type="PRINTS" id="PR01705">
    <property type="entry name" value="TSP1REPEAT"/>
</dbReference>
<dbReference type="SUPFAM" id="SSF103575">
    <property type="entry name" value="Plexin repeat"/>
    <property type="match status" value="1"/>
</dbReference>
<dbReference type="Gene3D" id="2.20.100.10">
    <property type="entry name" value="Thrombospondin type-1 (TSP1) repeat"/>
    <property type="match status" value="4"/>
</dbReference>
<dbReference type="GO" id="GO:0007411">
    <property type="term" value="P:axon guidance"/>
    <property type="evidence" value="ECO:0007669"/>
    <property type="project" value="TreeGrafter"/>
</dbReference>
<dbReference type="InterPro" id="IPR036352">
    <property type="entry name" value="Semap_dom_sf"/>
</dbReference>
<name>A0A5N5T0C9_9CRUS</name>
<dbReference type="OrthoDB" id="9988752at2759"/>
<feature type="domain" description="Sema" evidence="12">
    <location>
        <begin position="1"/>
        <end position="283"/>
    </location>
</feature>
<evidence type="ECO:0000256" key="11">
    <source>
        <dbReference type="SAM" id="Phobius"/>
    </source>
</evidence>
<organism evidence="13 14">
    <name type="scientific">Armadillidium nasatum</name>
    <dbReference type="NCBI Taxonomy" id="96803"/>
    <lineage>
        <taxon>Eukaryota</taxon>
        <taxon>Metazoa</taxon>
        <taxon>Ecdysozoa</taxon>
        <taxon>Arthropoda</taxon>
        <taxon>Crustacea</taxon>
        <taxon>Multicrustacea</taxon>
        <taxon>Malacostraca</taxon>
        <taxon>Eumalacostraca</taxon>
        <taxon>Peracarida</taxon>
        <taxon>Isopoda</taxon>
        <taxon>Oniscidea</taxon>
        <taxon>Crinocheta</taxon>
        <taxon>Armadillidiidae</taxon>
        <taxon>Armadillidium</taxon>
    </lineage>
</organism>
<evidence type="ECO:0000313" key="14">
    <source>
        <dbReference type="Proteomes" id="UP000326759"/>
    </source>
</evidence>
<evidence type="ECO:0000313" key="13">
    <source>
        <dbReference type="EMBL" id="KAB7499904.1"/>
    </source>
</evidence>
<evidence type="ECO:0000256" key="3">
    <source>
        <dbReference type="ARBA" id="ARBA00022737"/>
    </source>
</evidence>
<keyword evidence="14" id="KW-1185">Reference proteome</keyword>
<reference evidence="13 14" key="1">
    <citation type="journal article" date="2019" name="PLoS Biol.">
        <title>Sex chromosomes control vertical transmission of feminizing Wolbachia symbionts in an isopod.</title>
        <authorList>
            <person name="Becking T."/>
            <person name="Chebbi M.A."/>
            <person name="Giraud I."/>
            <person name="Moumen B."/>
            <person name="Laverre T."/>
            <person name="Caubet Y."/>
            <person name="Peccoud J."/>
            <person name="Gilbert C."/>
            <person name="Cordaux R."/>
        </authorList>
    </citation>
    <scope>NUCLEOTIDE SEQUENCE [LARGE SCALE GENOMIC DNA]</scope>
    <source>
        <strain evidence="13">ANa2</strain>
        <tissue evidence="13">Whole body excluding digestive tract and cuticle</tissue>
    </source>
</reference>
<dbReference type="PROSITE" id="PS51004">
    <property type="entry name" value="SEMA"/>
    <property type="match status" value="1"/>
</dbReference>
<dbReference type="GO" id="GO:0030215">
    <property type="term" value="F:semaphorin receptor binding"/>
    <property type="evidence" value="ECO:0007669"/>
    <property type="project" value="InterPro"/>
</dbReference>
<keyword evidence="5" id="KW-0524">Neurogenesis</keyword>
<dbReference type="FunFam" id="2.20.100.10:FF:000001">
    <property type="entry name" value="semaphorin-5A isoform X1"/>
    <property type="match status" value="1"/>
</dbReference>
<keyword evidence="4" id="KW-0221">Differentiation</keyword>
<comment type="subcellular location">
    <subcellularLocation>
        <location evidence="1">Membrane</location>
        <topology evidence="1">Single-pass membrane protein</topology>
    </subcellularLocation>
</comment>
<dbReference type="SMART" id="SM00209">
    <property type="entry name" value="TSP1"/>
    <property type="match status" value="5"/>
</dbReference>